<gene>
    <name evidence="1" type="ORF">DM860_005190</name>
</gene>
<accession>A0A328DRQ8</accession>
<name>A0A328DRQ8_9ASTE</name>
<reference evidence="1 2" key="1">
    <citation type="submission" date="2018-06" db="EMBL/GenBank/DDBJ databases">
        <title>The Genome of Cuscuta australis (Dodder) Provides Insight into the Evolution of Plant Parasitism.</title>
        <authorList>
            <person name="Liu H."/>
        </authorList>
    </citation>
    <scope>NUCLEOTIDE SEQUENCE [LARGE SCALE GENOMIC DNA]</scope>
    <source>
        <strain evidence="2">cv. Yunnan</strain>
        <tissue evidence="1">Vines</tissue>
    </source>
</reference>
<evidence type="ECO:0000313" key="2">
    <source>
        <dbReference type="Proteomes" id="UP000249390"/>
    </source>
</evidence>
<dbReference type="Proteomes" id="UP000249390">
    <property type="component" value="Unassembled WGS sequence"/>
</dbReference>
<protein>
    <submittedName>
        <fullName evidence="1">Uncharacterized protein</fullName>
    </submittedName>
</protein>
<sequence length="138" mass="15016">MKREGRQHGLVPTCPVLHPRPPQPKHIYSSCTAGPFARVSPKPTNHSKFTGKCARAKCLECHVTSAGKAKGKAKGTLKQRSADAVADNKSIAWRVGNHHHYKPCHDVPGFSATGLLDHLAGVDYTDHLEAADDDDEYL</sequence>
<organism evidence="1 2">
    <name type="scientific">Cuscuta australis</name>
    <dbReference type="NCBI Taxonomy" id="267555"/>
    <lineage>
        <taxon>Eukaryota</taxon>
        <taxon>Viridiplantae</taxon>
        <taxon>Streptophyta</taxon>
        <taxon>Embryophyta</taxon>
        <taxon>Tracheophyta</taxon>
        <taxon>Spermatophyta</taxon>
        <taxon>Magnoliopsida</taxon>
        <taxon>eudicotyledons</taxon>
        <taxon>Gunneridae</taxon>
        <taxon>Pentapetalae</taxon>
        <taxon>asterids</taxon>
        <taxon>lamiids</taxon>
        <taxon>Solanales</taxon>
        <taxon>Convolvulaceae</taxon>
        <taxon>Cuscuteae</taxon>
        <taxon>Cuscuta</taxon>
        <taxon>Cuscuta subgen. Grammica</taxon>
        <taxon>Cuscuta sect. Cleistogrammica</taxon>
    </lineage>
</organism>
<dbReference type="PANTHER" id="PTHR34278">
    <property type="entry name" value="PROTEIN THI031, PUTATIVE-RELATED"/>
    <property type="match status" value="1"/>
</dbReference>
<proteinExistence type="predicted"/>
<keyword evidence="2" id="KW-1185">Reference proteome</keyword>
<evidence type="ECO:0000313" key="1">
    <source>
        <dbReference type="EMBL" id="RAL46911.1"/>
    </source>
</evidence>
<dbReference type="AlphaFoldDB" id="A0A328DRQ8"/>
<dbReference type="EMBL" id="NQVE01000122">
    <property type="protein sequence ID" value="RAL46911.1"/>
    <property type="molecule type" value="Genomic_DNA"/>
</dbReference>
<dbReference type="PANTHER" id="PTHR34278:SF1">
    <property type="entry name" value="PROTEIN THI031, PUTATIVE-RELATED"/>
    <property type="match status" value="1"/>
</dbReference>
<comment type="caution">
    <text evidence="1">The sequence shown here is derived from an EMBL/GenBank/DDBJ whole genome shotgun (WGS) entry which is preliminary data.</text>
</comment>